<protein>
    <submittedName>
        <fullName evidence="2">Uncharacterized protein</fullName>
    </submittedName>
</protein>
<evidence type="ECO:0000256" key="1">
    <source>
        <dbReference type="SAM" id="Phobius"/>
    </source>
</evidence>
<gene>
    <name evidence="2" type="ORF">ACJ73_02434</name>
</gene>
<dbReference type="EMBL" id="LGTZ01000260">
    <property type="protein sequence ID" value="OJD26188.1"/>
    <property type="molecule type" value="Genomic_DNA"/>
</dbReference>
<proteinExistence type="predicted"/>
<keyword evidence="1" id="KW-0812">Transmembrane</keyword>
<keyword evidence="3" id="KW-1185">Reference proteome</keyword>
<feature type="transmembrane region" description="Helical" evidence="1">
    <location>
        <begin position="57"/>
        <end position="75"/>
    </location>
</feature>
<name>A0A1J9RDV3_9EURO</name>
<accession>A0A1J9RDV3</accession>
<evidence type="ECO:0000313" key="3">
    <source>
        <dbReference type="Proteomes" id="UP000242791"/>
    </source>
</evidence>
<dbReference type="OrthoDB" id="4183517at2759"/>
<feature type="transmembrane region" description="Helical" evidence="1">
    <location>
        <begin position="120"/>
        <end position="138"/>
    </location>
</feature>
<feature type="transmembrane region" description="Helical" evidence="1">
    <location>
        <begin position="250"/>
        <end position="271"/>
    </location>
</feature>
<comment type="caution">
    <text evidence="2">The sequence shown here is derived from an EMBL/GenBank/DDBJ whole genome shotgun (WGS) entry which is preliminary data.</text>
</comment>
<dbReference type="Proteomes" id="UP000242791">
    <property type="component" value="Unassembled WGS sequence"/>
</dbReference>
<reference evidence="2 3" key="1">
    <citation type="submission" date="2015-08" db="EMBL/GenBank/DDBJ databases">
        <title>Emmonsia species relationships and genome sequence.</title>
        <authorList>
            <person name="Cuomo C.A."/>
            <person name="Schwartz I.S."/>
            <person name="Kenyon C."/>
            <person name="De Hoog G.S."/>
            <person name="Govender N.P."/>
            <person name="Botha A."/>
            <person name="Moreno L."/>
            <person name="De Vries M."/>
            <person name="Munoz J.F."/>
            <person name="Stielow J.B."/>
        </authorList>
    </citation>
    <scope>NUCLEOTIDE SEQUENCE [LARGE SCALE GENOMIC DNA]</scope>
    <source>
        <strain evidence="2 3">EI222</strain>
    </source>
</reference>
<feature type="transmembrane region" description="Helical" evidence="1">
    <location>
        <begin position="81"/>
        <end position="99"/>
    </location>
</feature>
<dbReference type="AlphaFoldDB" id="A0A1J9RDV3"/>
<sequence>MVNWYSISPRRLYVHQKHRISRVLTHENTDITSAAPAQDTYKDLRPSSRPRKWIWRLWLYFLWAIVILCTFLAGVETSIRIYQFSLIGLLWGTPCIPHFSPSAGVSLSKPKTMLREWKSVIVAICMGCVTAGSSMFHVCQKDVQCTDQSLQTRSLCLSILYQFFRETACDIRDIAEDTEDGMETLPVRLGKGNTMLLISVVGMFSDVLLTGGVGPSLQVDLSLAFQSVVRVGCTMCVYSQILRYPRENHWAWGFMSLLGLVPVLHAQLCLLNSR</sequence>
<dbReference type="VEuPathDB" id="FungiDB:ACJ73_02434"/>
<evidence type="ECO:0000313" key="2">
    <source>
        <dbReference type="EMBL" id="OJD26188.1"/>
    </source>
</evidence>
<organism evidence="2 3">
    <name type="scientific">Blastomyces percursus</name>
    <dbReference type="NCBI Taxonomy" id="1658174"/>
    <lineage>
        <taxon>Eukaryota</taxon>
        <taxon>Fungi</taxon>
        <taxon>Dikarya</taxon>
        <taxon>Ascomycota</taxon>
        <taxon>Pezizomycotina</taxon>
        <taxon>Eurotiomycetes</taxon>
        <taxon>Eurotiomycetidae</taxon>
        <taxon>Onygenales</taxon>
        <taxon>Ajellomycetaceae</taxon>
        <taxon>Blastomyces</taxon>
    </lineage>
</organism>
<keyword evidence="1" id="KW-0472">Membrane</keyword>
<keyword evidence="1" id="KW-1133">Transmembrane helix</keyword>